<accession>A0A835ALX7</accession>
<protein>
    <submittedName>
        <fullName evidence="1">Uncharacterized protein</fullName>
    </submittedName>
</protein>
<proteinExistence type="predicted"/>
<evidence type="ECO:0000313" key="2">
    <source>
        <dbReference type="Proteomes" id="UP000636709"/>
    </source>
</evidence>
<sequence>MVLLLIALGQLC</sequence>
<keyword evidence="2" id="KW-1185">Reference proteome</keyword>
<evidence type="ECO:0000313" key="1">
    <source>
        <dbReference type="EMBL" id="KAF8662484.1"/>
    </source>
</evidence>
<organism evidence="1 2">
    <name type="scientific">Digitaria exilis</name>
    <dbReference type="NCBI Taxonomy" id="1010633"/>
    <lineage>
        <taxon>Eukaryota</taxon>
        <taxon>Viridiplantae</taxon>
        <taxon>Streptophyta</taxon>
        <taxon>Embryophyta</taxon>
        <taxon>Tracheophyta</taxon>
        <taxon>Spermatophyta</taxon>
        <taxon>Magnoliopsida</taxon>
        <taxon>Liliopsida</taxon>
        <taxon>Poales</taxon>
        <taxon>Poaceae</taxon>
        <taxon>PACMAD clade</taxon>
        <taxon>Panicoideae</taxon>
        <taxon>Panicodae</taxon>
        <taxon>Paniceae</taxon>
        <taxon>Anthephorinae</taxon>
        <taxon>Digitaria</taxon>
    </lineage>
</organism>
<dbReference type="EMBL" id="JACEFO010002380">
    <property type="protein sequence ID" value="KAF8662484.1"/>
    <property type="molecule type" value="Genomic_DNA"/>
</dbReference>
<reference evidence="1" key="1">
    <citation type="submission" date="2020-07" db="EMBL/GenBank/DDBJ databases">
        <title>Genome sequence and genetic diversity analysis of an under-domesticated orphan crop, white fonio (Digitaria exilis).</title>
        <authorList>
            <person name="Bennetzen J.L."/>
            <person name="Chen S."/>
            <person name="Ma X."/>
            <person name="Wang X."/>
            <person name="Yssel A.E.J."/>
            <person name="Chaluvadi S.R."/>
            <person name="Johnson M."/>
            <person name="Gangashetty P."/>
            <person name="Hamidou F."/>
            <person name="Sanogo M.D."/>
            <person name="Zwaenepoel A."/>
            <person name="Wallace J."/>
            <person name="Van De Peer Y."/>
            <person name="Van Deynze A."/>
        </authorList>
    </citation>
    <scope>NUCLEOTIDE SEQUENCE</scope>
    <source>
        <tissue evidence="1">Leaves</tissue>
    </source>
</reference>
<name>A0A835ALX7_9POAL</name>
<dbReference type="Proteomes" id="UP000636709">
    <property type="component" value="Unassembled WGS sequence"/>
</dbReference>
<gene>
    <name evidence="1" type="ORF">HU200_056073</name>
</gene>
<comment type="caution">
    <text evidence="1">The sequence shown here is derived from an EMBL/GenBank/DDBJ whole genome shotgun (WGS) entry which is preliminary data.</text>
</comment>